<dbReference type="Pfam" id="PF13385">
    <property type="entry name" value="Laminin_G_3"/>
    <property type="match status" value="1"/>
</dbReference>
<dbReference type="PANTHER" id="PTHR22925:SF3">
    <property type="entry name" value="GLYCOSYL HYDROLASE FAMILY PROTEIN 43"/>
    <property type="match status" value="1"/>
</dbReference>
<sequence>MTSVFGMRTIPRPVALLTVLALIAALLAAVAPSSPARASVGTDLTNFGAGGEQVVRFDTDGNAVDAHDGAIQRFGDTYYLYGTSYDCGYQWNNNSTFCGFKVYSSPDLAHWTDRGHVVGARDCKYCFRPHAVYDRATRTYVLWVNDQEAADKFRVYTADRPTGPFTEQPVPDLPAGTSCTADLDVFTDDDGTGYLVCSNAGWHIAVIQLTRDYLRAAGPYEVTGVTRVEAPSIFKRHGTYYLTMSDPNCGYCTGTGTSYLTAKSPLGPWHGRDAWTIEDGALVARGGLYGLSQQGADWSDYTYSFDVAPQTTVGSTSAQAGFSVRMNRDDYGYLFLLTGSGTANGKLSVLRRAGATTASHVVPLDKPINAGEWHHVSVTAAGSTLTTSIDGVQVDSYTDATYAVGKVGVREWNGAALESAKFDNVRVISASGQNLLSDDFSGDLSRWLAPTPGVKISDSSCGGQPAQVATLRQRHGEPIFLYFSDLWNFHTNEARANFYWQPLSFGADGSIAPLTCANSHVRLDPGHPGKQRAIPGLDQGGGVTGFHLTCDIAGANQREQTFTAGRRGRLASLAVTTFKDGTEEGRVLRNPPTEPLRIELKDAASTTVYATTIPAGQIGWSARNVIVHPRIRVRRGDRYTVVLSSAAPQGCFGVAQNDQGLKFFTTISS</sequence>
<dbReference type="SUPFAM" id="SSF75005">
    <property type="entry name" value="Arabinanase/levansucrase/invertase"/>
    <property type="match status" value="1"/>
</dbReference>
<keyword evidence="3" id="KW-0326">Glycosidase</keyword>
<keyword evidence="6" id="KW-1185">Reference proteome</keyword>
<comment type="caution">
    <text evidence="5">The sequence shown here is derived from an EMBL/GenBank/DDBJ whole genome shotgun (WGS) entry which is preliminary data.</text>
</comment>
<keyword evidence="4" id="KW-0732">Signal</keyword>
<dbReference type="AlphaFoldDB" id="A0A939PE89"/>
<dbReference type="EMBL" id="JAGEOJ010000012">
    <property type="protein sequence ID" value="MBO2451005.1"/>
    <property type="molecule type" value="Genomic_DNA"/>
</dbReference>
<evidence type="ECO:0000256" key="4">
    <source>
        <dbReference type="SAM" id="SignalP"/>
    </source>
</evidence>
<comment type="similarity">
    <text evidence="1">Belongs to the glycosyl hydrolase 43 family.</text>
</comment>
<proteinExistence type="inferred from homology"/>
<dbReference type="Pfam" id="PF04616">
    <property type="entry name" value="Glyco_hydro_43"/>
    <property type="match status" value="1"/>
</dbReference>
<gene>
    <name evidence="5" type="ORF">J4573_28175</name>
</gene>
<evidence type="ECO:0000256" key="2">
    <source>
        <dbReference type="ARBA" id="ARBA00022801"/>
    </source>
</evidence>
<dbReference type="Proteomes" id="UP000669179">
    <property type="component" value="Unassembled WGS sequence"/>
</dbReference>
<keyword evidence="2" id="KW-0378">Hydrolase</keyword>
<dbReference type="InterPro" id="IPR013320">
    <property type="entry name" value="ConA-like_dom_sf"/>
</dbReference>
<accession>A0A939PE89</accession>
<dbReference type="GO" id="GO:0004553">
    <property type="term" value="F:hydrolase activity, hydrolyzing O-glycosyl compounds"/>
    <property type="evidence" value="ECO:0007669"/>
    <property type="project" value="InterPro"/>
</dbReference>
<dbReference type="Gene3D" id="2.115.10.20">
    <property type="entry name" value="Glycosyl hydrolase domain, family 43"/>
    <property type="match status" value="1"/>
</dbReference>
<feature type="chain" id="PRO_5037370745" evidence="4">
    <location>
        <begin position="39"/>
        <end position="669"/>
    </location>
</feature>
<name>A0A939PE89_9ACTN</name>
<dbReference type="SUPFAM" id="SSF49899">
    <property type="entry name" value="Concanavalin A-like lectins/glucanases"/>
    <property type="match status" value="1"/>
</dbReference>
<dbReference type="GO" id="GO:0005975">
    <property type="term" value="P:carbohydrate metabolic process"/>
    <property type="evidence" value="ECO:0007669"/>
    <property type="project" value="InterPro"/>
</dbReference>
<protein>
    <submittedName>
        <fullName evidence="5">Family 43 glycosylhydrolase</fullName>
    </submittedName>
</protein>
<feature type="signal peptide" evidence="4">
    <location>
        <begin position="1"/>
        <end position="38"/>
    </location>
</feature>
<evidence type="ECO:0000313" key="6">
    <source>
        <dbReference type="Proteomes" id="UP000669179"/>
    </source>
</evidence>
<reference evidence="5" key="1">
    <citation type="submission" date="2021-03" db="EMBL/GenBank/DDBJ databases">
        <authorList>
            <person name="Kanchanasin P."/>
            <person name="Saeng-In P."/>
            <person name="Phongsopitanun W."/>
            <person name="Yuki M."/>
            <person name="Kudo T."/>
            <person name="Ohkuma M."/>
            <person name="Tanasupawat S."/>
        </authorList>
    </citation>
    <scope>NUCLEOTIDE SEQUENCE</scope>
    <source>
        <strain evidence="5">GKU 128</strain>
    </source>
</reference>
<dbReference type="Gene3D" id="2.60.120.200">
    <property type="match status" value="1"/>
</dbReference>
<dbReference type="RefSeq" id="WP_208258914.1">
    <property type="nucleotide sequence ID" value="NZ_JAGEOJ010000012.1"/>
</dbReference>
<evidence type="ECO:0000313" key="5">
    <source>
        <dbReference type="EMBL" id="MBO2451005.1"/>
    </source>
</evidence>
<dbReference type="PANTHER" id="PTHR22925">
    <property type="entry name" value="GLYCOSYL HYDROLASE 43 FAMILY MEMBER"/>
    <property type="match status" value="1"/>
</dbReference>
<dbReference type="InterPro" id="IPR023296">
    <property type="entry name" value="Glyco_hydro_beta-prop_sf"/>
</dbReference>
<dbReference type="InterPro" id="IPR006710">
    <property type="entry name" value="Glyco_hydro_43"/>
</dbReference>
<evidence type="ECO:0000256" key="1">
    <source>
        <dbReference type="ARBA" id="ARBA00009865"/>
    </source>
</evidence>
<evidence type="ECO:0000256" key="3">
    <source>
        <dbReference type="ARBA" id="ARBA00023295"/>
    </source>
</evidence>
<organism evidence="5 6">
    <name type="scientific">Actinomadura barringtoniae</name>
    <dbReference type="NCBI Taxonomy" id="1427535"/>
    <lineage>
        <taxon>Bacteria</taxon>
        <taxon>Bacillati</taxon>
        <taxon>Actinomycetota</taxon>
        <taxon>Actinomycetes</taxon>
        <taxon>Streptosporangiales</taxon>
        <taxon>Thermomonosporaceae</taxon>
        <taxon>Actinomadura</taxon>
    </lineage>
</organism>